<feature type="transmembrane region" description="Helical" evidence="6">
    <location>
        <begin position="12"/>
        <end position="33"/>
    </location>
</feature>
<evidence type="ECO:0000256" key="5">
    <source>
        <dbReference type="ARBA" id="ARBA00023157"/>
    </source>
</evidence>
<reference evidence="8" key="1">
    <citation type="submission" date="2024-06" db="EMBL/GenBank/DDBJ databases">
        <title>Draft Genome Sequence of Deinococcus sonorensis Type Strain KR-87, a Biofilm Producing Representative of the Genus Deinococcus.</title>
        <authorList>
            <person name="Boren L.S."/>
            <person name="Grosso R.A."/>
            <person name="Hugenberg-Cox A.N."/>
            <person name="Hill J.T.E."/>
            <person name="Albert C.M."/>
            <person name="Tuohy J.M."/>
        </authorList>
    </citation>
    <scope>NUCLEOTIDE SEQUENCE</scope>
    <source>
        <strain evidence="8">KR-87</strain>
    </source>
</reference>
<proteinExistence type="predicted"/>
<keyword evidence="2" id="KW-0479">Metal-binding</keyword>
<evidence type="ECO:0000259" key="7">
    <source>
        <dbReference type="PROSITE" id="PS51296"/>
    </source>
</evidence>
<evidence type="ECO:0000256" key="4">
    <source>
        <dbReference type="ARBA" id="ARBA00023014"/>
    </source>
</evidence>
<dbReference type="InterPro" id="IPR036922">
    <property type="entry name" value="Rieske_2Fe-2S_sf"/>
</dbReference>
<feature type="domain" description="Rieske" evidence="7">
    <location>
        <begin position="64"/>
        <end position="177"/>
    </location>
</feature>
<evidence type="ECO:0000256" key="1">
    <source>
        <dbReference type="ARBA" id="ARBA00022714"/>
    </source>
</evidence>
<evidence type="ECO:0000256" key="6">
    <source>
        <dbReference type="SAM" id="Phobius"/>
    </source>
</evidence>
<keyword evidence="1" id="KW-0001">2Fe-2S</keyword>
<dbReference type="GO" id="GO:0051537">
    <property type="term" value="F:2 iron, 2 sulfur cluster binding"/>
    <property type="evidence" value="ECO:0007669"/>
    <property type="project" value="UniProtKB-KW"/>
</dbReference>
<dbReference type="Gene3D" id="2.102.10.10">
    <property type="entry name" value="Rieske [2Fe-2S] iron-sulphur domain"/>
    <property type="match status" value="1"/>
</dbReference>
<accession>A0AAU7UG14</accession>
<organism evidence="8">
    <name type="scientific">Deinococcus sonorensis KR-87</name>
    <dbReference type="NCBI Taxonomy" id="694439"/>
    <lineage>
        <taxon>Bacteria</taxon>
        <taxon>Thermotogati</taxon>
        <taxon>Deinococcota</taxon>
        <taxon>Deinococci</taxon>
        <taxon>Deinococcales</taxon>
        <taxon>Deinococcaceae</taxon>
        <taxon>Deinococcus</taxon>
    </lineage>
</organism>
<keyword evidence="6" id="KW-0812">Transmembrane</keyword>
<dbReference type="PROSITE" id="PS51296">
    <property type="entry name" value="RIESKE"/>
    <property type="match status" value="1"/>
</dbReference>
<evidence type="ECO:0000256" key="3">
    <source>
        <dbReference type="ARBA" id="ARBA00023004"/>
    </source>
</evidence>
<dbReference type="Pfam" id="PF00355">
    <property type="entry name" value="Rieske"/>
    <property type="match status" value="1"/>
</dbReference>
<gene>
    <name evidence="8" type="ORF">ABOD76_11375</name>
</gene>
<dbReference type="InterPro" id="IPR017941">
    <property type="entry name" value="Rieske_2Fe-2S"/>
</dbReference>
<dbReference type="InterPro" id="IPR014349">
    <property type="entry name" value="Rieske_Fe-S_prot"/>
</dbReference>
<keyword evidence="3" id="KW-0408">Iron</keyword>
<dbReference type="AlphaFoldDB" id="A0AAU7UG14"/>
<name>A0AAU7UG14_9DEIO</name>
<dbReference type="PANTHER" id="PTHR10134">
    <property type="entry name" value="CYTOCHROME B-C1 COMPLEX SUBUNIT RIESKE, MITOCHONDRIAL"/>
    <property type="match status" value="1"/>
</dbReference>
<keyword evidence="4" id="KW-0411">Iron-sulfur</keyword>
<keyword evidence="6" id="KW-1133">Transmembrane helix</keyword>
<dbReference type="GO" id="GO:0046872">
    <property type="term" value="F:metal ion binding"/>
    <property type="evidence" value="ECO:0007669"/>
    <property type="project" value="UniProtKB-KW"/>
</dbReference>
<dbReference type="SUPFAM" id="SSF50022">
    <property type="entry name" value="ISP domain"/>
    <property type="match status" value="1"/>
</dbReference>
<dbReference type="RefSeq" id="WP_350244967.1">
    <property type="nucleotide sequence ID" value="NZ_CP158299.1"/>
</dbReference>
<dbReference type="KEGG" id="dsc:ABOD76_11375"/>
<protein>
    <submittedName>
        <fullName evidence="8">Ubiquinol-cytochrome c reductase iron-sulfur subunit</fullName>
    </submittedName>
</protein>
<keyword evidence="6" id="KW-0472">Membrane</keyword>
<keyword evidence="5" id="KW-1015">Disulfide bond</keyword>
<evidence type="ECO:0000256" key="2">
    <source>
        <dbReference type="ARBA" id="ARBA00022723"/>
    </source>
</evidence>
<sequence>MTRLTRRAVLERWWLLPVGATVGVFGFMGLYAARVSRKSVPGAPQFVGGPAVRVAALPQLDREWAEVQFAYAGRPCTVLRLPEATLGGLSAGGQHYAAFSRVCTHLGCPVNLVRDVEVLAFSFNYRAPNPQDQHPQLGCPCHFSVFDPLRSGEAVFGKAHLPLPRVRLERRGDALWATGIEAAPAIGG</sequence>
<evidence type="ECO:0000313" key="8">
    <source>
        <dbReference type="EMBL" id="XBV86878.1"/>
    </source>
</evidence>
<dbReference type="EMBL" id="CP158299">
    <property type="protein sequence ID" value="XBV86878.1"/>
    <property type="molecule type" value="Genomic_DNA"/>
</dbReference>